<keyword evidence="11" id="KW-1185">Reference proteome</keyword>
<evidence type="ECO:0000313" key="10">
    <source>
        <dbReference type="EMBL" id="MBO1750284.1"/>
    </source>
</evidence>
<evidence type="ECO:0000256" key="8">
    <source>
        <dbReference type="SAM" id="MobiDB-lite"/>
    </source>
</evidence>
<comment type="caution">
    <text evidence="10">The sequence shown here is derived from an EMBL/GenBank/DDBJ whole genome shotgun (WGS) entry which is preliminary data.</text>
</comment>
<keyword evidence="3" id="KW-0813">Transport</keyword>
<feature type="transmembrane region" description="Helical" evidence="9">
    <location>
        <begin position="46"/>
        <end position="65"/>
    </location>
</feature>
<keyword evidence="4" id="KW-1003">Cell membrane</keyword>
<dbReference type="EMBL" id="JAGEMK010000001">
    <property type="protein sequence ID" value="MBO1750284.1"/>
    <property type="molecule type" value="Genomic_DNA"/>
</dbReference>
<dbReference type="GO" id="GO:0055085">
    <property type="term" value="P:transmembrane transport"/>
    <property type="evidence" value="ECO:0007669"/>
    <property type="project" value="TreeGrafter"/>
</dbReference>
<keyword evidence="6 9" id="KW-1133">Transmembrane helix</keyword>
<feature type="transmembrane region" description="Helical" evidence="9">
    <location>
        <begin position="77"/>
        <end position="98"/>
    </location>
</feature>
<name>A0A939LN01_9CELL</name>
<feature type="transmembrane region" description="Helical" evidence="9">
    <location>
        <begin position="249"/>
        <end position="270"/>
    </location>
</feature>
<gene>
    <name evidence="10" type="ORF">J4G33_00535</name>
</gene>
<feature type="transmembrane region" description="Helical" evidence="9">
    <location>
        <begin position="222"/>
        <end position="243"/>
    </location>
</feature>
<evidence type="ECO:0000256" key="5">
    <source>
        <dbReference type="ARBA" id="ARBA00022692"/>
    </source>
</evidence>
<keyword evidence="5 9" id="KW-0812">Transmembrane</keyword>
<evidence type="ECO:0000256" key="6">
    <source>
        <dbReference type="ARBA" id="ARBA00022989"/>
    </source>
</evidence>
<evidence type="ECO:0000256" key="2">
    <source>
        <dbReference type="ARBA" id="ARBA00009773"/>
    </source>
</evidence>
<dbReference type="GO" id="GO:0005886">
    <property type="term" value="C:plasma membrane"/>
    <property type="evidence" value="ECO:0007669"/>
    <property type="project" value="UniProtKB-SubCell"/>
</dbReference>
<proteinExistence type="inferred from homology"/>
<evidence type="ECO:0000256" key="4">
    <source>
        <dbReference type="ARBA" id="ARBA00022475"/>
    </source>
</evidence>
<feature type="transmembrane region" description="Helical" evidence="9">
    <location>
        <begin position="277"/>
        <end position="294"/>
    </location>
</feature>
<organism evidence="10 11">
    <name type="scientific">Actinotalea soli</name>
    <dbReference type="NCBI Taxonomy" id="2819234"/>
    <lineage>
        <taxon>Bacteria</taxon>
        <taxon>Bacillati</taxon>
        <taxon>Actinomycetota</taxon>
        <taxon>Actinomycetes</taxon>
        <taxon>Micrococcales</taxon>
        <taxon>Cellulomonadaceae</taxon>
        <taxon>Actinotalea</taxon>
    </lineage>
</organism>
<evidence type="ECO:0000256" key="9">
    <source>
        <dbReference type="SAM" id="Phobius"/>
    </source>
</evidence>
<dbReference type="RefSeq" id="WP_208053952.1">
    <property type="nucleotide sequence ID" value="NZ_JAGEMK010000001.1"/>
</dbReference>
<feature type="transmembrane region" description="Helical" evidence="9">
    <location>
        <begin position="20"/>
        <end position="40"/>
    </location>
</feature>
<keyword evidence="7 9" id="KW-0472">Membrane</keyword>
<dbReference type="PANTHER" id="PTHR21716:SF53">
    <property type="entry name" value="PERMEASE PERM-RELATED"/>
    <property type="match status" value="1"/>
</dbReference>
<feature type="transmembrane region" description="Helical" evidence="9">
    <location>
        <begin position="314"/>
        <end position="345"/>
    </location>
</feature>
<dbReference type="InterPro" id="IPR002549">
    <property type="entry name" value="AI-2E-like"/>
</dbReference>
<dbReference type="Proteomes" id="UP000664209">
    <property type="component" value="Unassembled WGS sequence"/>
</dbReference>
<protein>
    <submittedName>
        <fullName evidence="10">AI-2E family transporter</fullName>
    </submittedName>
</protein>
<feature type="region of interest" description="Disordered" evidence="8">
    <location>
        <begin position="351"/>
        <end position="377"/>
    </location>
</feature>
<reference evidence="10" key="1">
    <citation type="submission" date="2021-03" db="EMBL/GenBank/DDBJ databases">
        <title>Actinotalea soli sp. nov., isolated from soil.</title>
        <authorList>
            <person name="Ping W."/>
            <person name="Zhang J."/>
        </authorList>
    </citation>
    <scope>NUCLEOTIDE SEQUENCE</scope>
    <source>
        <strain evidence="10">BY-33</strain>
    </source>
</reference>
<dbReference type="PANTHER" id="PTHR21716">
    <property type="entry name" value="TRANSMEMBRANE PROTEIN"/>
    <property type="match status" value="1"/>
</dbReference>
<sequence>MADRGPGSQRTLWSDGLGRVATRSAQSLIVLALVACVVFALTQLRLVVVTVLIATIVAAAVNPVVHFLREHRWPAGLATWTALLAGLGTLGGVIWLVGRGIRDEWGELVDQASQGIDQLEEFLLEGPLDISEQQIADAREAGTDLLTSEGFQSGAVAGATAAVEVIAGLLLGIVVLFFLLRDGRRISEFLITPLDERRKERARRIGNQSTDVLGRYVRGTAIVALVDAVVIGVALMILGVPLALPLATIVFLGAFVPIVGATVAGTFAALVALVAEGPLTALIVVIVVIAVNQLEGDLLAPVVIGKALSLHPLAILLALTAGTILAGILGALLAVPIAAVAWAAVKEWHAPADDEHSEAHEEPDERGSAEDSPAAAI</sequence>
<evidence type="ECO:0000313" key="11">
    <source>
        <dbReference type="Proteomes" id="UP000664209"/>
    </source>
</evidence>
<feature type="transmembrane region" description="Helical" evidence="9">
    <location>
        <begin position="155"/>
        <end position="180"/>
    </location>
</feature>
<comment type="subcellular location">
    <subcellularLocation>
        <location evidence="1">Cell membrane</location>
        <topology evidence="1">Multi-pass membrane protein</topology>
    </subcellularLocation>
</comment>
<dbReference type="AlphaFoldDB" id="A0A939LN01"/>
<dbReference type="Pfam" id="PF01594">
    <property type="entry name" value="AI-2E_transport"/>
    <property type="match status" value="1"/>
</dbReference>
<feature type="compositionally biased region" description="Basic and acidic residues" evidence="8">
    <location>
        <begin position="351"/>
        <end position="369"/>
    </location>
</feature>
<evidence type="ECO:0000256" key="3">
    <source>
        <dbReference type="ARBA" id="ARBA00022448"/>
    </source>
</evidence>
<comment type="similarity">
    <text evidence="2">Belongs to the autoinducer-2 exporter (AI-2E) (TC 2.A.86) family.</text>
</comment>
<evidence type="ECO:0000256" key="7">
    <source>
        <dbReference type="ARBA" id="ARBA00023136"/>
    </source>
</evidence>
<accession>A0A939LN01</accession>
<evidence type="ECO:0000256" key="1">
    <source>
        <dbReference type="ARBA" id="ARBA00004651"/>
    </source>
</evidence>